<dbReference type="InterPro" id="IPR003615">
    <property type="entry name" value="HNH_nuc"/>
</dbReference>
<comment type="caution">
    <text evidence="2">The sequence shown here is derived from an EMBL/GenBank/DDBJ whole genome shotgun (WGS) entry which is preliminary data.</text>
</comment>
<dbReference type="GO" id="GO:0004519">
    <property type="term" value="F:endonuclease activity"/>
    <property type="evidence" value="ECO:0007669"/>
    <property type="project" value="UniProtKB-KW"/>
</dbReference>
<reference evidence="2 3" key="1">
    <citation type="submission" date="2020-08" db="EMBL/GenBank/DDBJ databases">
        <title>Genomic Encyclopedia of Type Strains, Phase IV (KMG-IV): sequencing the most valuable type-strain genomes for metagenomic binning, comparative biology and taxonomic classification.</title>
        <authorList>
            <person name="Goeker M."/>
        </authorList>
    </citation>
    <scope>NUCLEOTIDE SEQUENCE [LARGE SCALE GENOMIC DNA]</scope>
    <source>
        <strain evidence="2 3">DSM 26736</strain>
    </source>
</reference>
<keyword evidence="2" id="KW-0378">Hydrolase</keyword>
<dbReference type="EMBL" id="JACIJF010000007">
    <property type="protein sequence ID" value="MBB5711397.1"/>
    <property type="molecule type" value="Genomic_DNA"/>
</dbReference>
<evidence type="ECO:0000313" key="2">
    <source>
        <dbReference type="EMBL" id="MBB5711397.1"/>
    </source>
</evidence>
<dbReference type="CDD" id="cd00085">
    <property type="entry name" value="HNHc"/>
    <property type="match status" value="1"/>
</dbReference>
<dbReference type="AlphaFoldDB" id="A0A840YDC6"/>
<evidence type="ECO:0000313" key="3">
    <source>
        <dbReference type="Proteomes" id="UP000527143"/>
    </source>
</evidence>
<dbReference type="PANTHER" id="PTHR33877:SF2">
    <property type="entry name" value="OS07G0170200 PROTEIN"/>
    <property type="match status" value="1"/>
</dbReference>
<accession>A0A840YDC6</accession>
<dbReference type="Pfam" id="PF01844">
    <property type="entry name" value="HNH"/>
    <property type="match status" value="1"/>
</dbReference>
<keyword evidence="3" id="KW-1185">Reference proteome</keyword>
<dbReference type="InterPro" id="IPR002711">
    <property type="entry name" value="HNH"/>
</dbReference>
<dbReference type="SMART" id="SM00507">
    <property type="entry name" value="HNHc"/>
    <property type="match status" value="1"/>
</dbReference>
<dbReference type="Gene3D" id="1.10.30.50">
    <property type="match status" value="1"/>
</dbReference>
<evidence type="ECO:0000259" key="1">
    <source>
        <dbReference type="SMART" id="SM00507"/>
    </source>
</evidence>
<feature type="domain" description="HNH nuclease" evidence="1">
    <location>
        <begin position="104"/>
        <end position="154"/>
    </location>
</feature>
<organism evidence="2 3">
    <name type="scientific">Sphingomonas xinjiangensis</name>
    <dbReference type="NCBI Taxonomy" id="643568"/>
    <lineage>
        <taxon>Bacteria</taxon>
        <taxon>Pseudomonadati</taxon>
        <taxon>Pseudomonadota</taxon>
        <taxon>Alphaproteobacteria</taxon>
        <taxon>Sphingomonadales</taxon>
        <taxon>Sphingomonadaceae</taxon>
        <taxon>Sphingomonas</taxon>
    </lineage>
</organism>
<proteinExistence type="predicted"/>
<name>A0A840YDC6_9SPHN</name>
<dbReference type="Proteomes" id="UP000527143">
    <property type="component" value="Unassembled WGS sequence"/>
</dbReference>
<dbReference type="PANTHER" id="PTHR33877">
    <property type="entry name" value="SLL1193 PROTEIN"/>
    <property type="match status" value="1"/>
</dbReference>
<gene>
    <name evidence="2" type="ORF">FHT02_002641</name>
</gene>
<dbReference type="GO" id="GO:0003676">
    <property type="term" value="F:nucleic acid binding"/>
    <property type="evidence" value="ECO:0007669"/>
    <property type="project" value="InterPro"/>
</dbReference>
<dbReference type="InterPro" id="IPR052892">
    <property type="entry name" value="NA-targeting_endonuclease"/>
</dbReference>
<keyword evidence="2" id="KW-0540">Nuclease</keyword>
<protein>
    <submittedName>
        <fullName evidence="2">5-methylcytosine-specific restriction endonuclease McrA</fullName>
    </submittedName>
</protein>
<keyword evidence="2" id="KW-0255">Endonuclease</keyword>
<sequence>MTTSRFLARWWDVTRQARDCMYHPDLIRHPDSCPALVLNADYTPLSYYPLSVWPWQTAIKALFLERVDVVSYYEREVRSPTAALKLPSVIALKQYVRPSQFPAFTRFNLFLRDKFCCQYCGSPRDLTFDHVVPRAQGGRTTWENVATACAPCNLRKGGRTPKQAAMPLHIQPIRPTSWQLQEHGRRFPPHHLHDTWRDWLYWDVELEA</sequence>
<dbReference type="GO" id="GO:0008270">
    <property type="term" value="F:zinc ion binding"/>
    <property type="evidence" value="ECO:0007669"/>
    <property type="project" value="InterPro"/>
</dbReference>